<dbReference type="Proteomes" id="UP000332933">
    <property type="component" value="Unassembled WGS sequence"/>
</dbReference>
<name>A0A485KQL8_9STRA</name>
<dbReference type="EMBL" id="CAADRA010005217">
    <property type="protein sequence ID" value="VFT87157.1"/>
    <property type="molecule type" value="Genomic_DNA"/>
</dbReference>
<evidence type="ECO:0000313" key="2">
    <source>
        <dbReference type="EMBL" id="VFT87157.1"/>
    </source>
</evidence>
<accession>A0A485KQL8</accession>
<protein>
    <submittedName>
        <fullName evidence="2">Aste57867_10283 protein</fullName>
    </submittedName>
</protein>
<gene>
    <name evidence="2" type="primary">Aste57867_10283</name>
    <name evidence="1" type="ORF">As57867_010243</name>
    <name evidence="2" type="ORF">ASTE57867_10283</name>
</gene>
<dbReference type="EMBL" id="VJMH01005196">
    <property type="protein sequence ID" value="KAF0699127.1"/>
    <property type="molecule type" value="Genomic_DNA"/>
</dbReference>
<reference evidence="1" key="2">
    <citation type="submission" date="2019-06" db="EMBL/GenBank/DDBJ databases">
        <title>Genomics analysis of Aphanomyces spp. identifies a new class of oomycete effector associated with host adaptation.</title>
        <authorList>
            <person name="Gaulin E."/>
        </authorList>
    </citation>
    <scope>NUCLEOTIDE SEQUENCE</scope>
    <source>
        <strain evidence="1">CBS 578.67</strain>
    </source>
</reference>
<evidence type="ECO:0000313" key="3">
    <source>
        <dbReference type="Proteomes" id="UP000332933"/>
    </source>
</evidence>
<organism evidence="2 3">
    <name type="scientific">Aphanomyces stellatus</name>
    <dbReference type="NCBI Taxonomy" id="120398"/>
    <lineage>
        <taxon>Eukaryota</taxon>
        <taxon>Sar</taxon>
        <taxon>Stramenopiles</taxon>
        <taxon>Oomycota</taxon>
        <taxon>Saprolegniomycetes</taxon>
        <taxon>Saprolegniales</taxon>
        <taxon>Verrucalvaceae</taxon>
        <taxon>Aphanomyces</taxon>
    </lineage>
</organism>
<reference evidence="2 3" key="1">
    <citation type="submission" date="2019-03" db="EMBL/GenBank/DDBJ databases">
        <authorList>
            <person name="Gaulin E."/>
            <person name="Dumas B."/>
        </authorList>
    </citation>
    <scope>NUCLEOTIDE SEQUENCE [LARGE SCALE GENOMIC DNA]</scope>
    <source>
        <strain evidence="2">CBS 568.67</strain>
    </source>
</reference>
<dbReference type="AlphaFoldDB" id="A0A485KQL8"/>
<evidence type="ECO:0000313" key="1">
    <source>
        <dbReference type="EMBL" id="KAF0699127.1"/>
    </source>
</evidence>
<proteinExistence type="predicted"/>
<keyword evidence="3" id="KW-1185">Reference proteome</keyword>
<sequence length="195" mass="21718">MADSRGTLLILESNDYVKPCYFAHWPSTTVLSDAQSSCFEVRDDAVVIKKAGVYFVGVQGRIAKTGGQLCVLVNENQRATSKEYGRALSLSTTLTLGTNATVRVLFNNTTQSSTDGFSIPSMRLVLLQSLPDRLASVRKLSRRLRLLTYIMRCWTVFLLHRVQPYFVRDEFACPLSGASTTTKPAHLAHIKNEKI</sequence>